<dbReference type="Pfam" id="PF00593">
    <property type="entry name" value="TonB_dep_Rec_b-barrel"/>
    <property type="match status" value="1"/>
</dbReference>
<evidence type="ECO:0000256" key="5">
    <source>
        <dbReference type="ARBA" id="ARBA00022692"/>
    </source>
</evidence>
<evidence type="ECO:0000256" key="4">
    <source>
        <dbReference type="ARBA" id="ARBA00022452"/>
    </source>
</evidence>
<name>A0AB33VH09_RALSU</name>
<dbReference type="InterPro" id="IPR037066">
    <property type="entry name" value="Plug_dom_sf"/>
</dbReference>
<dbReference type="Gene3D" id="2.40.170.20">
    <property type="entry name" value="TonB-dependent receptor, beta-barrel domain"/>
    <property type="match status" value="1"/>
</dbReference>
<keyword evidence="4 10" id="KW-1134">Transmembrane beta strand</keyword>
<feature type="domain" description="TonB-dependent receptor plug" evidence="13">
    <location>
        <begin position="66"/>
        <end position="170"/>
    </location>
</feature>
<dbReference type="Pfam" id="PF07715">
    <property type="entry name" value="Plug"/>
    <property type="match status" value="1"/>
</dbReference>
<evidence type="ECO:0000256" key="2">
    <source>
        <dbReference type="ARBA" id="ARBA00009810"/>
    </source>
</evidence>
<organism evidence="14 15">
    <name type="scientific">Ralstonia solanacearum (strain UW551)</name>
    <dbReference type="NCBI Taxonomy" id="342110"/>
    <lineage>
        <taxon>Bacteria</taxon>
        <taxon>Pseudomonadati</taxon>
        <taxon>Pseudomonadota</taxon>
        <taxon>Betaproteobacteria</taxon>
        <taxon>Burkholderiales</taxon>
        <taxon>Burkholderiaceae</taxon>
        <taxon>Ralstonia</taxon>
        <taxon>Ralstonia solanacearum species complex</taxon>
    </lineage>
</organism>
<evidence type="ECO:0000256" key="7">
    <source>
        <dbReference type="ARBA" id="ARBA00023136"/>
    </source>
</evidence>
<dbReference type="NCBIfam" id="TIGR01783">
    <property type="entry name" value="TonB-siderophor"/>
    <property type="match status" value="1"/>
</dbReference>
<evidence type="ECO:0000256" key="10">
    <source>
        <dbReference type="PROSITE-ProRule" id="PRU01360"/>
    </source>
</evidence>
<sequence length="708" mass="76561">MRNGAVVKNNSGWAAGLAVALMGLPYVGEVSAQEVDLPATTASGQRQAAGYRARESSVATRTDADLMEIPFAVSSVNTELMRTVAAGRGDDLYDWVAGVARQNSFGGLWDNYAVRGFAGDGNWAGTDYLLNGFSWNRGNSVPRDTASLERMEVLKGPASALYGRGDPGGIISYTTKQPQFKSANTISVSAGSYGATRETLDSTGALSPTLAYRLNLMNEDNGSFRDTVSSKRYLVAPGFTWKAGPDTVIHYEMEAARQSAPLDRGVVAVNNQLGAIPASRFLGEPRDGDYEVRNLGHQFTVDHRINADWSVNAGVAQRETDLYGRSSEALALQADGRTLWRRYRHVDFHTNDLQGRLELAGKLQTGAVGHTLVMGADAYRFTYDQLVERSTPTAAAPYAIDIFNPVYGQATPALRTVTNALERDEGQGAYVQDTLALGERWKVIAGLRWDNYRQSIDDRQSGTTTSQQQTAFSPRLGVVYQWSPAFSVYANTAYSFRPNSGTDANGNAFDPEKGRGYEVGAKWAGSGWLATVAAFNVTKRNVLTADPANDGFSRAAGEVRSRGVELEWNGELGSGFRGIANLAYVDAEVTRDTVLTPGARLVNIPRVNGSAMLMYEFAPGFAQKAGVGAGVVYVGRRAGSTANTQDGFQLPAYTTVQLNGYVQLDKHLRASVVLNNLFNRTYYVSSYNSVWVTPGAPRSILGTLSYSF</sequence>
<keyword evidence="8 14" id="KW-0675">Receptor</keyword>
<comment type="caution">
    <text evidence="14">The sequence shown here is derived from an EMBL/GenBank/DDBJ whole genome shotgun (WGS) entry which is preliminary data.</text>
</comment>
<dbReference type="InterPro" id="IPR012910">
    <property type="entry name" value="Plug_dom"/>
</dbReference>
<dbReference type="AlphaFoldDB" id="A0AB33VH09"/>
<evidence type="ECO:0000256" key="6">
    <source>
        <dbReference type="ARBA" id="ARBA00023077"/>
    </source>
</evidence>
<evidence type="ECO:0000256" key="8">
    <source>
        <dbReference type="ARBA" id="ARBA00023170"/>
    </source>
</evidence>
<dbReference type="Gene3D" id="2.170.130.10">
    <property type="entry name" value="TonB-dependent receptor, plug domain"/>
    <property type="match status" value="1"/>
</dbReference>
<protein>
    <submittedName>
        <fullName evidence="14">Ferrichrome-iron receptor</fullName>
    </submittedName>
</protein>
<dbReference type="EMBL" id="AAKL01000014">
    <property type="protein sequence ID" value="EAP73452.1"/>
    <property type="molecule type" value="Genomic_DNA"/>
</dbReference>
<evidence type="ECO:0000313" key="14">
    <source>
        <dbReference type="EMBL" id="EAP73452.1"/>
    </source>
</evidence>
<reference evidence="14 15" key="1">
    <citation type="journal article" date="2006" name="Mol. Plant Microbe Interact.">
        <title>Identification of open reading frames unique to a select agent: Ralstonia solanacearum race 3 biovar 2.</title>
        <authorList>
            <person name="Gabriel D.W."/>
            <person name="Allen C."/>
            <person name="Schell M."/>
            <person name="Denny T.P."/>
            <person name="Greenberg J.T."/>
            <person name="Duan Y.P."/>
            <person name="Flores-Cruz Z."/>
            <person name="Huang Q."/>
            <person name="Clifford J.M."/>
            <person name="Presting G."/>
            <person name="Gonzalez E.T."/>
            <person name="Reddy J."/>
            <person name="Elphinstone J."/>
            <person name="Swanson J."/>
            <person name="Yao J."/>
            <person name="Mulholland V."/>
            <person name="Liu L."/>
            <person name="Farmerie W."/>
            <person name="Patnaikuni M."/>
            <person name="Balogh B."/>
            <person name="Norman D."/>
            <person name="Alvarez A."/>
            <person name="Castillo J.A."/>
            <person name="Jones J."/>
            <person name="Saddler G."/>
            <person name="Walunas T."/>
            <person name="Zhukov A."/>
            <person name="Mikhailova N."/>
        </authorList>
    </citation>
    <scope>NUCLEOTIDE SEQUENCE [LARGE SCALE GENOMIC DNA]</scope>
    <source>
        <strain evidence="14 15">UW551</strain>
    </source>
</reference>
<accession>A0AB33VH09</accession>
<keyword evidence="6 11" id="KW-0798">TonB box</keyword>
<evidence type="ECO:0000256" key="1">
    <source>
        <dbReference type="ARBA" id="ARBA00004571"/>
    </source>
</evidence>
<dbReference type="GO" id="GO:0038023">
    <property type="term" value="F:signaling receptor activity"/>
    <property type="evidence" value="ECO:0007669"/>
    <property type="project" value="InterPro"/>
</dbReference>
<evidence type="ECO:0000259" key="12">
    <source>
        <dbReference type="Pfam" id="PF00593"/>
    </source>
</evidence>
<dbReference type="InterPro" id="IPR039426">
    <property type="entry name" value="TonB-dep_rcpt-like"/>
</dbReference>
<dbReference type="GO" id="GO:0015891">
    <property type="term" value="P:siderophore transport"/>
    <property type="evidence" value="ECO:0007669"/>
    <property type="project" value="InterPro"/>
</dbReference>
<dbReference type="PANTHER" id="PTHR32552:SF90">
    <property type="entry name" value="METAL-PSEUDOPALINE RECEPTOR CNTO"/>
    <property type="match status" value="1"/>
</dbReference>
<evidence type="ECO:0000256" key="9">
    <source>
        <dbReference type="ARBA" id="ARBA00023237"/>
    </source>
</evidence>
<dbReference type="GO" id="GO:0009279">
    <property type="term" value="C:cell outer membrane"/>
    <property type="evidence" value="ECO:0007669"/>
    <property type="project" value="UniProtKB-SubCell"/>
</dbReference>
<dbReference type="InterPro" id="IPR000531">
    <property type="entry name" value="Beta-barrel_TonB"/>
</dbReference>
<dbReference type="CDD" id="cd01347">
    <property type="entry name" value="ligand_gated_channel"/>
    <property type="match status" value="1"/>
</dbReference>
<evidence type="ECO:0000259" key="13">
    <source>
        <dbReference type="Pfam" id="PF07715"/>
    </source>
</evidence>
<dbReference type="Proteomes" id="UP000005933">
    <property type="component" value="Unassembled WGS sequence"/>
</dbReference>
<evidence type="ECO:0000256" key="11">
    <source>
        <dbReference type="RuleBase" id="RU003357"/>
    </source>
</evidence>
<dbReference type="GO" id="GO:0015344">
    <property type="term" value="F:siderophore uptake transmembrane transporter activity"/>
    <property type="evidence" value="ECO:0007669"/>
    <property type="project" value="TreeGrafter"/>
</dbReference>
<comment type="similarity">
    <text evidence="2 10 11">Belongs to the TonB-dependent receptor family.</text>
</comment>
<dbReference type="InterPro" id="IPR010105">
    <property type="entry name" value="TonB_sidphr_rcpt"/>
</dbReference>
<dbReference type="SUPFAM" id="SSF56935">
    <property type="entry name" value="Porins"/>
    <property type="match status" value="1"/>
</dbReference>
<dbReference type="PANTHER" id="PTHR32552">
    <property type="entry name" value="FERRICHROME IRON RECEPTOR-RELATED"/>
    <property type="match status" value="1"/>
</dbReference>
<evidence type="ECO:0000313" key="15">
    <source>
        <dbReference type="Proteomes" id="UP000005933"/>
    </source>
</evidence>
<gene>
    <name evidence="14" type="ORF">RRSL_03417</name>
</gene>
<dbReference type="InterPro" id="IPR036942">
    <property type="entry name" value="Beta-barrel_TonB_sf"/>
</dbReference>
<dbReference type="RefSeq" id="WP_003262827.1">
    <property type="nucleotide sequence ID" value="NZ_AAKL01000014.1"/>
</dbReference>
<feature type="domain" description="TonB-dependent receptor-like beta-barrel" evidence="12">
    <location>
        <begin position="243"/>
        <end position="677"/>
    </location>
</feature>
<dbReference type="PROSITE" id="PS52016">
    <property type="entry name" value="TONB_DEPENDENT_REC_3"/>
    <property type="match status" value="1"/>
</dbReference>
<keyword evidence="7 10" id="KW-0472">Membrane</keyword>
<evidence type="ECO:0000256" key="3">
    <source>
        <dbReference type="ARBA" id="ARBA00022448"/>
    </source>
</evidence>
<comment type="subcellular location">
    <subcellularLocation>
        <location evidence="1 10">Cell outer membrane</location>
        <topology evidence="1 10">Multi-pass membrane protein</topology>
    </subcellularLocation>
</comment>
<dbReference type="FunFam" id="2.40.170.20:FF:000005">
    <property type="entry name" value="TonB-dependent siderophore receptor"/>
    <property type="match status" value="1"/>
</dbReference>
<keyword evidence="5 10" id="KW-0812">Transmembrane</keyword>
<keyword evidence="3 10" id="KW-0813">Transport</keyword>
<proteinExistence type="inferred from homology"/>
<keyword evidence="9 10" id="KW-0998">Cell outer membrane</keyword>